<dbReference type="Pfam" id="PF20082">
    <property type="entry name" value="DUF6476"/>
    <property type="match status" value="1"/>
</dbReference>
<keyword evidence="1" id="KW-0472">Membrane</keyword>
<evidence type="ECO:0000313" key="3">
    <source>
        <dbReference type="Proteomes" id="UP001305521"/>
    </source>
</evidence>
<dbReference type="EMBL" id="CP137852">
    <property type="protein sequence ID" value="WPB84148.1"/>
    <property type="molecule type" value="Genomic_DNA"/>
</dbReference>
<protein>
    <submittedName>
        <fullName evidence="2">DUF6476 family protein</fullName>
    </submittedName>
</protein>
<dbReference type="RefSeq" id="WP_318648105.1">
    <property type="nucleotide sequence ID" value="NZ_CP137852.1"/>
</dbReference>
<accession>A0ABZ0PEL2</accession>
<keyword evidence="1" id="KW-0812">Transmembrane</keyword>
<feature type="transmembrane region" description="Helical" evidence="1">
    <location>
        <begin position="6"/>
        <end position="27"/>
    </location>
</feature>
<dbReference type="InterPro" id="IPR045519">
    <property type="entry name" value="DUF6476"/>
</dbReference>
<evidence type="ECO:0000256" key="1">
    <source>
        <dbReference type="SAM" id="Phobius"/>
    </source>
</evidence>
<sequence>MQALKFLVVAMGVLIVAGTVTLVVLLVQRAGGRGEAPLPAMSLNLPAGSRIVSLAGAGDHFAVHVQRPDGDRILLLDSRSGRVVGEVMPGAAVPVR</sequence>
<organism evidence="2 3">
    <name type="scientific">Sediminicoccus rosea</name>
    <dbReference type="NCBI Taxonomy" id="1225128"/>
    <lineage>
        <taxon>Bacteria</taxon>
        <taxon>Pseudomonadati</taxon>
        <taxon>Pseudomonadota</taxon>
        <taxon>Alphaproteobacteria</taxon>
        <taxon>Acetobacterales</taxon>
        <taxon>Roseomonadaceae</taxon>
        <taxon>Sediminicoccus</taxon>
    </lineage>
</organism>
<gene>
    <name evidence="2" type="ORF">R9Z33_18865</name>
</gene>
<keyword evidence="1" id="KW-1133">Transmembrane helix</keyword>
<keyword evidence="3" id="KW-1185">Reference proteome</keyword>
<proteinExistence type="predicted"/>
<name>A0ABZ0PEL2_9PROT</name>
<reference evidence="2 3" key="1">
    <citation type="submission" date="2023-11" db="EMBL/GenBank/DDBJ databases">
        <title>Arctic aerobic anoxygenic photoheterotroph Sediminicoccus rosea KRV36 adapts its photosynthesis to long days of polar summer.</title>
        <authorList>
            <person name="Tomasch J."/>
            <person name="Kopejtka K."/>
            <person name="Bily T."/>
            <person name="Gardiner A.T."/>
            <person name="Gardian Z."/>
            <person name="Shivaramu S."/>
            <person name="Koblizek M."/>
            <person name="Engelhardt F."/>
            <person name="Kaftan D."/>
        </authorList>
    </citation>
    <scope>NUCLEOTIDE SEQUENCE [LARGE SCALE GENOMIC DNA]</scope>
    <source>
        <strain evidence="2 3">R-30</strain>
    </source>
</reference>
<dbReference type="Proteomes" id="UP001305521">
    <property type="component" value="Chromosome"/>
</dbReference>
<evidence type="ECO:0000313" key="2">
    <source>
        <dbReference type="EMBL" id="WPB84148.1"/>
    </source>
</evidence>